<dbReference type="EMBL" id="CP064787">
    <property type="protein sequence ID" value="QSG07162.1"/>
    <property type="molecule type" value="Genomic_DNA"/>
</dbReference>
<dbReference type="AlphaFoldDB" id="A0A897N2H6"/>
<dbReference type="PANTHER" id="PTHR10890:SF3">
    <property type="entry name" value="CYSTEINE--TRNA LIGASE, CYTOPLASMIC"/>
    <property type="match status" value="1"/>
</dbReference>
<dbReference type="EC" id="6.1.1.16" evidence="12"/>
<evidence type="ECO:0000256" key="5">
    <source>
        <dbReference type="ARBA" id="ARBA00022723"/>
    </source>
</evidence>
<keyword evidence="4 12" id="KW-0436">Ligase</keyword>
<feature type="coiled-coil region" evidence="13">
    <location>
        <begin position="330"/>
        <end position="382"/>
    </location>
</feature>
<dbReference type="InterPro" id="IPR015803">
    <property type="entry name" value="Cys-tRNA-ligase"/>
</dbReference>
<evidence type="ECO:0000256" key="11">
    <source>
        <dbReference type="ARBA" id="ARBA00047398"/>
    </source>
</evidence>
<keyword evidence="3 12" id="KW-0963">Cytoplasm</keyword>
<comment type="similarity">
    <text evidence="2 12">Belongs to the class-I aminoacyl-tRNA synthetase family.</text>
</comment>
<dbReference type="InterPro" id="IPR015273">
    <property type="entry name" value="Cys-tRNA-synt_Ia_DALR"/>
</dbReference>
<comment type="cofactor">
    <cofactor evidence="12">
        <name>Zn(2+)</name>
        <dbReference type="ChEBI" id="CHEBI:29105"/>
    </cofactor>
    <text evidence="12">Binds 1 zinc ion per subunit.</text>
</comment>
<dbReference type="InterPro" id="IPR032678">
    <property type="entry name" value="tRNA-synt_1_cat_dom"/>
</dbReference>
<dbReference type="RefSeq" id="WP_229113616.1">
    <property type="nucleotide sequence ID" value="NZ_CP064787.1"/>
</dbReference>
<feature type="domain" description="Cysteinyl-tRNA synthetase class Ia DALR" evidence="15">
    <location>
        <begin position="375"/>
        <end position="444"/>
    </location>
</feature>
<evidence type="ECO:0000256" key="7">
    <source>
        <dbReference type="ARBA" id="ARBA00022833"/>
    </source>
</evidence>
<dbReference type="GO" id="GO:0004817">
    <property type="term" value="F:cysteine-tRNA ligase activity"/>
    <property type="evidence" value="ECO:0007669"/>
    <property type="project" value="UniProtKB-UniRule"/>
</dbReference>
<feature type="binding site" evidence="12">
    <location>
        <position position="255"/>
    </location>
    <ligand>
        <name>Zn(2+)</name>
        <dbReference type="ChEBI" id="CHEBI:29105"/>
    </ligand>
</feature>
<name>A0A897N2H6_9EURY</name>
<dbReference type="InterPro" id="IPR014729">
    <property type="entry name" value="Rossmann-like_a/b/a_fold"/>
</dbReference>
<proteinExistence type="inferred from homology"/>
<evidence type="ECO:0000256" key="6">
    <source>
        <dbReference type="ARBA" id="ARBA00022741"/>
    </source>
</evidence>
<evidence type="ECO:0000259" key="15">
    <source>
        <dbReference type="SMART" id="SM00840"/>
    </source>
</evidence>
<dbReference type="HAMAP" id="MF_00041">
    <property type="entry name" value="Cys_tRNA_synth"/>
    <property type="match status" value="1"/>
</dbReference>
<evidence type="ECO:0000313" key="16">
    <source>
        <dbReference type="EMBL" id="QSG07162.1"/>
    </source>
</evidence>
<feature type="region of interest" description="Disordered" evidence="14">
    <location>
        <begin position="201"/>
        <end position="220"/>
    </location>
</feature>
<feature type="binding site" evidence="12">
    <location>
        <position position="290"/>
    </location>
    <ligand>
        <name>ATP</name>
        <dbReference type="ChEBI" id="CHEBI:30616"/>
    </ligand>
</feature>
<dbReference type="Pfam" id="PF09190">
    <property type="entry name" value="DALR_2"/>
    <property type="match status" value="1"/>
</dbReference>
<keyword evidence="5 12" id="KW-0479">Metal-binding</keyword>
<dbReference type="Gene3D" id="1.20.120.1910">
    <property type="entry name" value="Cysteine-tRNA ligase, C-terminal anti-codon recognition domain"/>
    <property type="match status" value="1"/>
</dbReference>
<dbReference type="SUPFAM" id="SSF52374">
    <property type="entry name" value="Nucleotidylyl transferase"/>
    <property type="match status" value="1"/>
</dbReference>
<evidence type="ECO:0000313" key="17">
    <source>
        <dbReference type="Proteomes" id="UP000663525"/>
    </source>
</evidence>
<comment type="catalytic activity">
    <reaction evidence="11 12">
        <text>tRNA(Cys) + L-cysteine + ATP = L-cysteinyl-tRNA(Cys) + AMP + diphosphate</text>
        <dbReference type="Rhea" id="RHEA:17773"/>
        <dbReference type="Rhea" id="RHEA-COMP:9661"/>
        <dbReference type="Rhea" id="RHEA-COMP:9679"/>
        <dbReference type="ChEBI" id="CHEBI:30616"/>
        <dbReference type="ChEBI" id="CHEBI:33019"/>
        <dbReference type="ChEBI" id="CHEBI:35235"/>
        <dbReference type="ChEBI" id="CHEBI:78442"/>
        <dbReference type="ChEBI" id="CHEBI:78517"/>
        <dbReference type="ChEBI" id="CHEBI:456215"/>
        <dbReference type="EC" id="6.1.1.16"/>
    </reaction>
</comment>
<feature type="binding site" evidence="12">
    <location>
        <position position="29"/>
    </location>
    <ligand>
        <name>Zn(2+)</name>
        <dbReference type="ChEBI" id="CHEBI:29105"/>
    </ligand>
</feature>
<dbReference type="GO" id="GO:0008270">
    <property type="term" value="F:zinc ion binding"/>
    <property type="evidence" value="ECO:0007669"/>
    <property type="project" value="UniProtKB-UniRule"/>
</dbReference>
<evidence type="ECO:0000256" key="13">
    <source>
        <dbReference type="SAM" id="Coils"/>
    </source>
</evidence>
<dbReference type="GO" id="GO:0006423">
    <property type="term" value="P:cysteinyl-tRNA aminoacylation"/>
    <property type="evidence" value="ECO:0007669"/>
    <property type="project" value="UniProtKB-UniRule"/>
</dbReference>
<gene>
    <name evidence="12 16" type="primary">cysS</name>
    <name evidence="16" type="ORF">HSR121_2844</name>
</gene>
<dbReference type="NCBIfam" id="TIGR00435">
    <property type="entry name" value="cysS"/>
    <property type="match status" value="1"/>
</dbReference>
<evidence type="ECO:0000256" key="4">
    <source>
        <dbReference type="ARBA" id="ARBA00022598"/>
    </source>
</evidence>
<reference evidence="16" key="1">
    <citation type="submission" date="2020-11" db="EMBL/GenBank/DDBJ databases">
        <title>Carbohydrate-dependent, anaerobic sulfur respiration: A novel catabolism in halophilic archaea.</title>
        <authorList>
            <person name="Sorokin D.Y."/>
            <person name="Messina E."/>
            <person name="Smedile F."/>
            <person name="La Cono V."/>
            <person name="Hallsworth J.E."/>
            <person name="Yakimov M.M."/>
        </authorList>
    </citation>
    <scope>NUCLEOTIDE SEQUENCE</scope>
    <source>
        <strain evidence="16">HSR12-1</strain>
    </source>
</reference>
<dbReference type="CDD" id="cd00672">
    <property type="entry name" value="CysRS_core"/>
    <property type="match status" value="1"/>
</dbReference>
<dbReference type="InterPro" id="IPR009080">
    <property type="entry name" value="tRNAsynth_Ia_anticodon-bd"/>
</dbReference>
<dbReference type="GO" id="GO:0005524">
    <property type="term" value="F:ATP binding"/>
    <property type="evidence" value="ECO:0007669"/>
    <property type="project" value="UniProtKB-UniRule"/>
</dbReference>
<feature type="short sequence motif" description="'HIGH' region" evidence="12">
    <location>
        <begin position="31"/>
        <end position="41"/>
    </location>
</feature>
<dbReference type="Pfam" id="PF23493">
    <property type="entry name" value="CysS_C"/>
    <property type="match status" value="1"/>
</dbReference>
<evidence type="ECO:0000256" key="8">
    <source>
        <dbReference type="ARBA" id="ARBA00022840"/>
    </source>
</evidence>
<evidence type="ECO:0000256" key="10">
    <source>
        <dbReference type="ARBA" id="ARBA00023146"/>
    </source>
</evidence>
<dbReference type="Pfam" id="PF01406">
    <property type="entry name" value="tRNA-synt_1e"/>
    <property type="match status" value="1"/>
</dbReference>
<protein>
    <recommendedName>
        <fullName evidence="12">Cysteine--tRNA ligase</fullName>
        <ecNumber evidence="12">6.1.1.16</ecNumber>
    </recommendedName>
    <alternativeName>
        <fullName evidence="12">Cysteinyl-tRNA synthetase</fullName>
        <shortName evidence="12">CysRS</shortName>
    </alternativeName>
</protein>
<keyword evidence="7 12" id="KW-0862">Zinc</keyword>
<feature type="short sequence motif" description="'KMSKS' region" evidence="12">
    <location>
        <begin position="287"/>
        <end position="291"/>
    </location>
</feature>
<keyword evidence="13" id="KW-0175">Coiled coil</keyword>
<evidence type="ECO:0000256" key="3">
    <source>
        <dbReference type="ARBA" id="ARBA00022490"/>
    </source>
</evidence>
<dbReference type="SMART" id="SM00840">
    <property type="entry name" value="DALR_2"/>
    <property type="match status" value="1"/>
</dbReference>
<dbReference type="InterPro" id="IPR024909">
    <property type="entry name" value="Cys-tRNA/MSH_ligase"/>
</dbReference>
<dbReference type="Gene3D" id="3.40.50.620">
    <property type="entry name" value="HUPs"/>
    <property type="match status" value="1"/>
</dbReference>
<evidence type="ECO:0000256" key="14">
    <source>
        <dbReference type="SAM" id="MobiDB-lite"/>
    </source>
</evidence>
<sequence>MTLRVSNTLTGEREEFEPEDPDAVRLYYCGLTVSDPPHLGHARGWVHVDVMDRWLSWLGYTVHHVENFTDINEKIVARVGEDGDSEAAVADHYIGEVIRAMRDLNLRRAEVYPRVSEHVPEIVDLVETLIEKGYAYESNGSVYFDVTAFEEYGKLSNQDVDELQAQGDEAEQAEKRNPADFALWKADGVDPEEIADHQHPEAAPAEQACETAETWDSPWGEGRPGWHIECSVMSMTHLEETLDIHVGGQDLVFPHHENEIAQSEAATGQTFANYWLHVGLLETSDEKMSSSLGNFATVEEAIEAYGTDVVRTFLLSTAYHSRATYSEETISEAQDRFERLERGYERAVEACDSVDARTKVDAEELRGAVETAREEFEAAMNDDFNTRAAMAALLDLVGAVNAHVDDREEYDYRALRRAIETLEEFAGGVFGLSLGGVDGGDVELAEDVIDLVLDIRERERAAGNYERADELRDELEALGVEVQDTDDGPVARIE</sequence>
<dbReference type="GO" id="GO:0005737">
    <property type="term" value="C:cytoplasm"/>
    <property type="evidence" value="ECO:0007669"/>
    <property type="project" value="UniProtKB-SubCell"/>
</dbReference>
<accession>A0A897N2H6</accession>
<evidence type="ECO:0000256" key="1">
    <source>
        <dbReference type="ARBA" id="ARBA00004496"/>
    </source>
</evidence>
<dbReference type="PRINTS" id="PR00983">
    <property type="entry name" value="TRNASYNTHCYS"/>
</dbReference>
<evidence type="ECO:0000256" key="12">
    <source>
        <dbReference type="HAMAP-Rule" id="MF_00041"/>
    </source>
</evidence>
<keyword evidence="8 12" id="KW-0067">ATP-binding</keyword>
<keyword evidence="9 12" id="KW-0648">Protein biosynthesis</keyword>
<feature type="binding site" evidence="12">
    <location>
        <position position="259"/>
    </location>
    <ligand>
        <name>Zn(2+)</name>
        <dbReference type="ChEBI" id="CHEBI:29105"/>
    </ligand>
</feature>
<dbReference type="PANTHER" id="PTHR10890">
    <property type="entry name" value="CYSTEINYL-TRNA SYNTHETASE"/>
    <property type="match status" value="1"/>
</dbReference>
<evidence type="ECO:0000256" key="2">
    <source>
        <dbReference type="ARBA" id="ARBA00005594"/>
    </source>
</evidence>
<evidence type="ECO:0000256" key="9">
    <source>
        <dbReference type="ARBA" id="ARBA00022917"/>
    </source>
</evidence>
<keyword evidence="6 12" id="KW-0547">Nucleotide-binding</keyword>
<dbReference type="SUPFAM" id="SSF47323">
    <property type="entry name" value="Anticodon-binding domain of a subclass of class I aminoacyl-tRNA synthetases"/>
    <property type="match status" value="1"/>
</dbReference>
<keyword evidence="10 12" id="KW-0030">Aminoacyl-tRNA synthetase</keyword>
<comment type="subcellular location">
    <subcellularLocation>
        <location evidence="1 12">Cytoplasm</location>
    </subcellularLocation>
</comment>
<dbReference type="GeneID" id="68856382"/>
<feature type="binding site" evidence="12">
    <location>
        <position position="230"/>
    </location>
    <ligand>
        <name>Zn(2+)</name>
        <dbReference type="ChEBI" id="CHEBI:29105"/>
    </ligand>
</feature>
<dbReference type="InterPro" id="IPR056411">
    <property type="entry name" value="CysS_C"/>
</dbReference>
<dbReference type="Proteomes" id="UP000663525">
    <property type="component" value="Chromosome"/>
</dbReference>
<organism evidence="16 17">
    <name type="scientific">Halapricum desulfuricans</name>
    <dbReference type="NCBI Taxonomy" id="2841257"/>
    <lineage>
        <taxon>Archaea</taxon>
        <taxon>Methanobacteriati</taxon>
        <taxon>Methanobacteriota</taxon>
        <taxon>Stenosarchaea group</taxon>
        <taxon>Halobacteria</taxon>
        <taxon>Halobacteriales</taxon>
        <taxon>Haloarculaceae</taxon>
        <taxon>Halapricum</taxon>
    </lineage>
</organism>